<protein>
    <submittedName>
        <fullName evidence="1">Uncharacterized protein</fullName>
    </submittedName>
</protein>
<keyword evidence="2" id="KW-1185">Reference proteome</keyword>
<accession>A0AAV4DTY9</accession>
<reference evidence="1 2" key="1">
    <citation type="journal article" date="2021" name="Elife">
        <title>Chloroplast acquisition without the gene transfer in kleptoplastic sea slugs, Plakobranchus ocellatus.</title>
        <authorList>
            <person name="Maeda T."/>
            <person name="Takahashi S."/>
            <person name="Yoshida T."/>
            <person name="Shimamura S."/>
            <person name="Takaki Y."/>
            <person name="Nagai Y."/>
            <person name="Toyoda A."/>
            <person name="Suzuki Y."/>
            <person name="Arimoto A."/>
            <person name="Ishii H."/>
            <person name="Satoh N."/>
            <person name="Nishiyama T."/>
            <person name="Hasebe M."/>
            <person name="Maruyama T."/>
            <person name="Minagawa J."/>
            <person name="Obokata J."/>
            <person name="Shigenobu S."/>
        </authorList>
    </citation>
    <scope>NUCLEOTIDE SEQUENCE [LARGE SCALE GENOMIC DNA]</scope>
</reference>
<gene>
    <name evidence="1" type="ORF">PoB_007401000</name>
</gene>
<proteinExistence type="predicted"/>
<evidence type="ECO:0000313" key="1">
    <source>
        <dbReference type="EMBL" id="GFO47505.1"/>
    </source>
</evidence>
<dbReference type="AlphaFoldDB" id="A0AAV4DTY9"/>
<dbReference type="Proteomes" id="UP000735302">
    <property type="component" value="Unassembled WGS sequence"/>
</dbReference>
<sequence>MWCTLCRARGGRCGAHYAELEEADVMHTMQSLRRPMRCTLCRARGGRCGAHYAQRVQSCEDEAADAHFEYTASYIAREEDNYPNR</sequence>
<name>A0AAV4DTY9_9GAST</name>
<evidence type="ECO:0000313" key="2">
    <source>
        <dbReference type="Proteomes" id="UP000735302"/>
    </source>
</evidence>
<comment type="caution">
    <text evidence="1">The sequence shown here is derived from an EMBL/GenBank/DDBJ whole genome shotgun (WGS) entry which is preliminary data.</text>
</comment>
<organism evidence="1 2">
    <name type="scientific">Plakobranchus ocellatus</name>
    <dbReference type="NCBI Taxonomy" id="259542"/>
    <lineage>
        <taxon>Eukaryota</taxon>
        <taxon>Metazoa</taxon>
        <taxon>Spiralia</taxon>
        <taxon>Lophotrochozoa</taxon>
        <taxon>Mollusca</taxon>
        <taxon>Gastropoda</taxon>
        <taxon>Heterobranchia</taxon>
        <taxon>Euthyneura</taxon>
        <taxon>Panpulmonata</taxon>
        <taxon>Sacoglossa</taxon>
        <taxon>Placobranchoidea</taxon>
        <taxon>Plakobranchidae</taxon>
        <taxon>Plakobranchus</taxon>
    </lineage>
</organism>
<dbReference type="EMBL" id="BLXT01008339">
    <property type="protein sequence ID" value="GFO47505.1"/>
    <property type="molecule type" value="Genomic_DNA"/>
</dbReference>